<dbReference type="GO" id="GO:0030150">
    <property type="term" value="P:protein import into mitochondrial matrix"/>
    <property type="evidence" value="ECO:0007669"/>
    <property type="project" value="TreeGrafter"/>
</dbReference>
<dbReference type="GO" id="GO:0050821">
    <property type="term" value="P:protein stabilization"/>
    <property type="evidence" value="ECO:0007669"/>
    <property type="project" value="TreeGrafter"/>
</dbReference>
<feature type="compositionally biased region" description="Polar residues" evidence="5">
    <location>
        <begin position="58"/>
        <end position="90"/>
    </location>
</feature>
<reference evidence="7" key="1">
    <citation type="journal article" date="2023" name="Mol. Phylogenet. Evol.">
        <title>Genome-scale phylogeny and comparative genomics of the fungal order Sordariales.</title>
        <authorList>
            <person name="Hensen N."/>
            <person name="Bonometti L."/>
            <person name="Westerberg I."/>
            <person name="Brannstrom I.O."/>
            <person name="Guillou S."/>
            <person name="Cros-Aarteil S."/>
            <person name="Calhoun S."/>
            <person name="Haridas S."/>
            <person name="Kuo A."/>
            <person name="Mondo S."/>
            <person name="Pangilinan J."/>
            <person name="Riley R."/>
            <person name="LaButti K."/>
            <person name="Andreopoulos B."/>
            <person name="Lipzen A."/>
            <person name="Chen C."/>
            <person name="Yan M."/>
            <person name="Daum C."/>
            <person name="Ng V."/>
            <person name="Clum A."/>
            <person name="Steindorff A."/>
            <person name="Ohm R.A."/>
            <person name="Martin F."/>
            <person name="Silar P."/>
            <person name="Natvig D.O."/>
            <person name="Lalanne C."/>
            <person name="Gautier V."/>
            <person name="Ament-Velasquez S.L."/>
            <person name="Kruys A."/>
            <person name="Hutchinson M.I."/>
            <person name="Powell A.J."/>
            <person name="Barry K."/>
            <person name="Miller A.N."/>
            <person name="Grigoriev I.V."/>
            <person name="Debuchy R."/>
            <person name="Gladieux P."/>
            <person name="Hiltunen Thoren M."/>
            <person name="Johannesson H."/>
        </authorList>
    </citation>
    <scope>NUCLEOTIDE SEQUENCE</scope>
    <source>
        <strain evidence="7">CBS 757.83</strain>
    </source>
</reference>
<gene>
    <name evidence="7" type="ORF">N658DRAFT_499084</name>
</gene>
<evidence type="ECO:0000259" key="6">
    <source>
        <dbReference type="PROSITE" id="PS51501"/>
    </source>
</evidence>
<keyword evidence="3" id="KW-0862">Zinc</keyword>
<evidence type="ECO:0000256" key="5">
    <source>
        <dbReference type="SAM" id="MobiDB-lite"/>
    </source>
</evidence>
<feature type="region of interest" description="Disordered" evidence="5">
    <location>
        <begin position="211"/>
        <end position="239"/>
    </location>
</feature>
<dbReference type="GO" id="GO:0005739">
    <property type="term" value="C:mitochondrion"/>
    <property type="evidence" value="ECO:0007669"/>
    <property type="project" value="TreeGrafter"/>
</dbReference>
<keyword evidence="2 4" id="KW-0863">Zinc-finger</keyword>
<dbReference type="AlphaFoldDB" id="A0AAN6Q0L6"/>
<dbReference type="Proteomes" id="UP001305647">
    <property type="component" value="Unassembled WGS sequence"/>
</dbReference>
<dbReference type="GO" id="GO:0051087">
    <property type="term" value="F:protein-folding chaperone binding"/>
    <property type="evidence" value="ECO:0007669"/>
    <property type="project" value="TreeGrafter"/>
</dbReference>
<dbReference type="GO" id="GO:0008270">
    <property type="term" value="F:zinc ion binding"/>
    <property type="evidence" value="ECO:0007669"/>
    <property type="project" value="UniProtKB-KW"/>
</dbReference>
<dbReference type="PANTHER" id="PTHR20922">
    <property type="entry name" value="DNL-TYPE ZINC FINGER PROTEIN"/>
    <property type="match status" value="1"/>
</dbReference>
<keyword evidence="1" id="KW-0479">Metal-binding</keyword>
<evidence type="ECO:0000256" key="4">
    <source>
        <dbReference type="PROSITE-ProRule" id="PRU00834"/>
    </source>
</evidence>
<accession>A0AAN6Q0L6</accession>
<dbReference type="InterPro" id="IPR007853">
    <property type="entry name" value="Znf_DNL-typ"/>
</dbReference>
<protein>
    <submittedName>
        <fullName evidence="7">Zf-DNL-domain-containing protein</fullName>
    </submittedName>
</protein>
<dbReference type="PANTHER" id="PTHR20922:SF13">
    <property type="entry name" value="DNL-TYPE ZINC FINGER PROTEIN"/>
    <property type="match status" value="1"/>
</dbReference>
<dbReference type="GO" id="GO:0006457">
    <property type="term" value="P:protein folding"/>
    <property type="evidence" value="ECO:0007669"/>
    <property type="project" value="TreeGrafter"/>
</dbReference>
<feature type="compositionally biased region" description="Low complexity" evidence="5">
    <location>
        <begin position="91"/>
        <end position="110"/>
    </location>
</feature>
<dbReference type="EMBL" id="MU863655">
    <property type="protein sequence ID" value="KAK4098842.1"/>
    <property type="molecule type" value="Genomic_DNA"/>
</dbReference>
<feature type="region of interest" description="Disordered" evidence="5">
    <location>
        <begin position="17"/>
        <end position="36"/>
    </location>
</feature>
<comment type="caution">
    <text evidence="7">The sequence shown here is derived from an EMBL/GenBank/DDBJ whole genome shotgun (WGS) entry which is preliminary data.</text>
</comment>
<proteinExistence type="predicted"/>
<organism evidence="7 8">
    <name type="scientific">Parathielavia hyrcaniae</name>
    <dbReference type="NCBI Taxonomy" id="113614"/>
    <lineage>
        <taxon>Eukaryota</taxon>
        <taxon>Fungi</taxon>
        <taxon>Dikarya</taxon>
        <taxon>Ascomycota</taxon>
        <taxon>Pezizomycotina</taxon>
        <taxon>Sordariomycetes</taxon>
        <taxon>Sordariomycetidae</taxon>
        <taxon>Sordariales</taxon>
        <taxon>Chaetomiaceae</taxon>
        <taxon>Parathielavia</taxon>
    </lineage>
</organism>
<name>A0AAN6Q0L6_9PEZI</name>
<evidence type="ECO:0000313" key="7">
    <source>
        <dbReference type="EMBL" id="KAK4098842.1"/>
    </source>
</evidence>
<dbReference type="Pfam" id="PF05180">
    <property type="entry name" value="zf-DNL"/>
    <property type="match status" value="1"/>
</dbReference>
<evidence type="ECO:0000313" key="8">
    <source>
        <dbReference type="Proteomes" id="UP001305647"/>
    </source>
</evidence>
<evidence type="ECO:0000256" key="1">
    <source>
        <dbReference type="ARBA" id="ARBA00022723"/>
    </source>
</evidence>
<sequence length="239" mass="26005">MASKRAISSVPCLARLVSPSPAPTLFASRRSSNVPVDVFLPSNSVRLAHSIPRPRNPSPFTQQPEEPISPTITTASSETPTANPTSSAADPTQPNQRTSTNNSNNNNPANVLQQPHYELTFTCRPCGTRSRHRVSKQGYHHGTVLIACPSCRNRHVIADHLRVFGDKATTVEDLLRARGEQVKRGTLAAEGDVEFWEDGTTTVREPLAAEREVKRAGEGKEEEQLPPGATFKSVKPGEN</sequence>
<feature type="region of interest" description="Disordered" evidence="5">
    <location>
        <begin position="49"/>
        <end position="111"/>
    </location>
</feature>
<feature type="compositionally biased region" description="Basic and acidic residues" evidence="5">
    <location>
        <begin position="211"/>
        <end position="223"/>
    </location>
</feature>
<feature type="domain" description="DNL-type" evidence="6">
    <location>
        <begin position="112"/>
        <end position="207"/>
    </location>
</feature>
<evidence type="ECO:0000256" key="2">
    <source>
        <dbReference type="ARBA" id="ARBA00022771"/>
    </source>
</evidence>
<dbReference type="PROSITE" id="PS51501">
    <property type="entry name" value="ZF_DNL"/>
    <property type="match status" value="1"/>
</dbReference>
<reference evidence="7" key="2">
    <citation type="submission" date="2023-05" db="EMBL/GenBank/DDBJ databases">
        <authorList>
            <consortium name="Lawrence Berkeley National Laboratory"/>
            <person name="Steindorff A."/>
            <person name="Hensen N."/>
            <person name="Bonometti L."/>
            <person name="Westerberg I."/>
            <person name="Brannstrom I.O."/>
            <person name="Guillou S."/>
            <person name="Cros-Aarteil S."/>
            <person name="Calhoun S."/>
            <person name="Haridas S."/>
            <person name="Kuo A."/>
            <person name="Mondo S."/>
            <person name="Pangilinan J."/>
            <person name="Riley R."/>
            <person name="Labutti K."/>
            <person name="Andreopoulos B."/>
            <person name="Lipzen A."/>
            <person name="Chen C."/>
            <person name="Yanf M."/>
            <person name="Daum C."/>
            <person name="Ng V."/>
            <person name="Clum A."/>
            <person name="Ohm R."/>
            <person name="Martin F."/>
            <person name="Silar P."/>
            <person name="Natvig D."/>
            <person name="Lalanne C."/>
            <person name="Gautier V."/>
            <person name="Ament-Velasquez S.L."/>
            <person name="Kruys A."/>
            <person name="Hutchinson M.I."/>
            <person name="Powell A.J."/>
            <person name="Barry K."/>
            <person name="Miller A.N."/>
            <person name="Grigoriev I.V."/>
            <person name="Debuchy R."/>
            <person name="Gladieux P."/>
            <person name="Thoren M.H."/>
            <person name="Johannesson H."/>
        </authorList>
    </citation>
    <scope>NUCLEOTIDE SEQUENCE</scope>
    <source>
        <strain evidence="7">CBS 757.83</strain>
    </source>
</reference>
<evidence type="ECO:0000256" key="3">
    <source>
        <dbReference type="ARBA" id="ARBA00022833"/>
    </source>
</evidence>
<dbReference type="InterPro" id="IPR024158">
    <property type="entry name" value="Mt_import_TIM15"/>
</dbReference>
<keyword evidence="8" id="KW-1185">Reference proteome</keyword>